<dbReference type="Proteomes" id="UP000790787">
    <property type="component" value="Chromosome 11"/>
</dbReference>
<keyword evidence="1" id="KW-1185">Reference proteome</keyword>
<reference evidence="2" key="2">
    <citation type="submission" date="2025-08" db="UniProtKB">
        <authorList>
            <consortium name="RefSeq"/>
        </authorList>
    </citation>
    <scope>IDENTIFICATION</scope>
    <source>
        <tissue evidence="2">Leaf</tissue>
    </source>
</reference>
<proteinExistence type="predicted"/>
<dbReference type="RefSeq" id="XP_075080230.1">
    <property type="nucleotide sequence ID" value="XM_075224129.1"/>
</dbReference>
<protein>
    <submittedName>
        <fullName evidence="2">Uncharacterized protein LOC142165757</fullName>
    </submittedName>
</protein>
<accession>A0AC58S5K9</accession>
<sequence>MKGHSKENYYKIIGYPQDYKFNKEMGAGTYNAIIEPSHDVPLHTNHVSQNMSMTPMLIGKVREIGSARDGLYFLQKHGSKKLTAVALVAAGIKSRNTDIALWHKRLGHVSCMKYGIVHQKTCAYTSQQNGVAQRKHKHILMPSYVLNGLSPFELLYGRAPTLEHLRGYILLDLDTPFILINKDVSFGEVVFPFKDSPASVPPVFLPPESSIFDAELTLPHSSTISDHAASKSRQYLSLQHHSLSEVVPASLPSKDKRFTGLRRLLRTKQALIWMKDFVSLPGHKYVPYSIINYAEIPALESNHTWDVVSLPDGKVTLGCKWIYKVKYKASGEVEKFKARLVAKGYSQQEGVDYQEIFSPVVKMVTVRTVHDFAASEHWYIHQMDVYNAFL</sequence>
<evidence type="ECO:0000313" key="2">
    <source>
        <dbReference type="RefSeq" id="XP_075080230.1"/>
    </source>
</evidence>
<gene>
    <name evidence="2" type="primary">LOC142165757</name>
</gene>
<evidence type="ECO:0000313" key="1">
    <source>
        <dbReference type="Proteomes" id="UP000790787"/>
    </source>
</evidence>
<name>A0AC58S5K9_TOBAC</name>
<organism evidence="1 2">
    <name type="scientific">Nicotiana tabacum</name>
    <name type="common">Common tobacco</name>
    <dbReference type="NCBI Taxonomy" id="4097"/>
    <lineage>
        <taxon>Eukaryota</taxon>
        <taxon>Viridiplantae</taxon>
        <taxon>Streptophyta</taxon>
        <taxon>Embryophyta</taxon>
        <taxon>Tracheophyta</taxon>
        <taxon>Spermatophyta</taxon>
        <taxon>Magnoliopsida</taxon>
        <taxon>eudicotyledons</taxon>
        <taxon>Gunneridae</taxon>
        <taxon>Pentapetalae</taxon>
        <taxon>asterids</taxon>
        <taxon>lamiids</taxon>
        <taxon>Solanales</taxon>
        <taxon>Solanaceae</taxon>
        <taxon>Nicotianoideae</taxon>
        <taxon>Nicotianeae</taxon>
        <taxon>Nicotiana</taxon>
    </lineage>
</organism>
<reference evidence="1" key="1">
    <citation type="journal article" date="2014" name="Nat. Commun.">
        <title>The tobacco genome sequence and its comparison with those of tomato and potato.</title>
        <authorList>
            <person name="Sierro N."/>
            <person name="Battey J.N."/>
            <person name="Ouadi S."/>
            <person name="Bakaher N."/>
            <person name="Bovet L."/>
            <person name="Willig A."/>
            <person name="Goepfert S."/>
            <person name="Peitsch M.C."/>
            <person name="Ivanov N.V."/>
        </authorList>
    </citation>
    <scope>NUCLEOTIDE SEQUENCE [LARGE SCALE GENOMIC DNA]</scope>
</reference>